<dbReference type="OrthoDB" id="5565075at2759"/>
<protein>
    <recommendedName>
        <fullName evidence="5">Peptidase S1 domain-containing protein</fullName>
    </recommendedName>
</protein>
<feature type="non-terminal residue" evidence="3">
    <location>
        <position position="619"/>
    </location>
</feature>
<dbReference type="InterPro" id="IPR043504">
    <property type="entry name" value="Peptidase_S1_PA_chymotrypsin"/>
</dbReference>
<accession>A0A9W8IET9</accession>
<feature type="compositionally biased region" description="Acidic residues" evidence="1">
    <location>
        <begin position="530"/>
        <end position="545"/>
    </location>
</feature>
<evidence type="ECO:0000313" key="4">
    <source>
        <dbReference type="Proteomes" id="UP001139887"/>
    </source>
</evidence>
<feature type="compositionally biased region" description="Low complexity" evidence="1">
    <location>
        <begin position="495"/>
        <end position="515"/>
    </location>
</feature>
<feature type="compositionally biased region" description="Acidic residues" evidence="1">
    <location>
        <begin position="279"/>
        <end position="297"/>
    </location>
</feature>
<feature type="compositionally biased region" description="Acidic residues" evidence="1">
    <location>
        <begin position="260"/>
        <end position="269"/>
    </location>
</feature>
<feature type="transmembrane region" description="Helical" evidence="2">
    <location>
        <begin position="561"/>
        <end position="585"/>
    </location>
</feature>
<keyword evidence="2" id="KW-0472">Membrane</keyword>
<evidence type="ECO:0008006" key="5">
    <source>
        <dbReference type="Google" id="ProtNLM"/>
    </source>
</evidence>
<reference evidence="3" key="1">
    <citation type="submission" date="2022-07" db="EMBL/GenBank/DDBJ databases">
        <title>Phylogenomic reconstructions and comparative analyses of Kickxellomycotina fungi.</title>
        <authorList>
            <person name="Reynolds N.K."/>
            <person name="Stajich J.E."/>
            <person name="Barry K."/>
            <person name="Grigoriev I.V."/>
            <person name="Crous P."/>
            <person name="Smith M.E."/>
        </authorList>
    </citation>
    <scope>NUCLEOTIDE SEQUENCE</scope>
    <source>
        <strain evidence="3">NRRL 1566</strain>
    </source>
</reference>
<proteinExistence type="predicted"/>
<dbReference type="SUPFAM" id="SSF50494">
    <property type="entry name" value="Trypsin-like serine proteases"/>
    <property type="match status" value="1"/>
</dbReference>
<dbReference type="InterPro" id="IPR009003">
    <property type="entry name" value="Peptidase_S1_PA"/>
</dbReference>
<feature type="compositionally biased region" description="Low complexity" evidence="1">
    <location>
        <begin position="546"/>
        <end position="557"/>
    </location>
</feature>
<comment type="caution">
    <text evidence="3">The sequence shown here is derived from an EMBL/GenBank/DDBJ whole genome shotgun (WGS) entry which is preliminary data.</text>
</comment>
<sequence length="619" mass="67249">MIVTPETGVAAASCFKYNGDEIDESRYSIMVGNGGIDKQNVTASKIIPHPDYDSDTFANNLAVIKFSKLSINNEAGFQVGDLPSEWPNFYYVHHTLQADHATWNEPNVAQDGLADFDACGAASPLFKANNFDFICNSAVRRSFSDENCVLPYKFVVGYNSEKQAQLGFYSHSAIDGDNDFCNGDSQNTIYNYYILLANYIPWINSNIDSVLPTYHADTDNFKSSTGSYKMDTSFEYTGNEPRLYSLYELNKALEGNPESADTEQDDSSDGQENGPQENDPQESDPQENDSPENEDEELKTTTVYITKYKTKYETTTTTEYEDTTTTTVDGNLSTTTTTTTEHDSTTIWTTETDKITELTTTTTTIHDDAFTIVYSTKTETVTEAEISIETSISTSVLTVTVADIEECPATSYCDTSYIGPGEVITTTLTVTESFSTNEGTVTVTETVDATDDGYSVSSFVAVTVTVANTTIYDTIAVTTVVETETVTEDISDMLSGLESESISESGGSEGNTNSEDSTDDGIISLTPPGNDEESDEGSSENESSDSNDTQQQTGQSSSGGLSIAAIIGIVVAVLVILAGIGFFVFKWWKKRNADASADADNTTPVYPSQPAYNLNYNQG</sequence>
<dbReference type="Gene3D" id="2.40.10.10">
    <property type="entry name" value="Trypsin-like serine proteases"/>
    <property type="match status" value="1"/>
</dbReference>
<keyword evidence="4" id="KW-1185">Reference proteome</keyword>
<dbReference type="EMBL" id="JANBUW010000122">
    <property type="protein sequence ID" value="KAJ2848900.1"/>
    <property type="molecule type" value="Genomic_DNA"/>
</dbReference>
<keyword evidence="2" id="KW-1133">Transmembrane helix</keyword>
<organism evidence="3 4">
    <name type="scientific">Coemansia brasiliensis</name>
    <dbReference type="NCBI Taxonomy" id="2650707"/>
    <lineage>
        <taxon>Eukaryota</taxon>
        <taxon>Fungi</taxon>
        <taxon>Fungi incertae sedis</taxon>
        <taxon>Zoopagomycota</taxon>
        <taxon>Kickxellomycotina</taxon>
        <taxon>Kickxellomycetes</taxon>
        <taxon>Kickxellales</taxon>
        <taxon>Kickxellaceae</taxon>
        <taxon>Coemansia</taxon>
    </lineage>
</organism>
<dbReference type="Proteomes" id="UP001139887">
    <property type="component" value="Unassembled WGS sequence"/>
</dbReference>
<evidence type="ECO:0000313" key="3">
    <source>
        <dbReference type="EMBL" id="KAJ2848900.1"/>
    </source>
</evidence>
<feature type="region of interest" description="Disordered" evidence="1">
    <location>
        <begin position="255"/>
        <end position="302"/>
    </location>
</feature>
<name>A0A9W8IET9_9FUNG</name>
<evidence type="ECO:0000256" key="2">
    <source>
        <dbReference type="SAM" id="Phobius"/>
    </source>
</evidence>
<keyword evidence="2" id="KW-0812">Transmembrane</keyword>
<evidence type="ECO:0000256" key="1">
    <source>
        <dbReference type="SAM" id="MobiDB-lite"/>
    </source>
</evidence>
<dbReference type="AlphaFoldDB" id="A0A9W8IET9"/>
<feature type="region of interest" description="Disordered" evidence="1">
    <location>
        <begin position="495"/>
        <end position="557"/>
    </location>
</feature>
<gene>
    <name evidence="3" type="ORF">IWW36_003004</name>
</gene>